<organism evidence="1 2">
    <name type="scientific">Heterodera trifolii</name>
    <dbReference type="NCBI Taxonomy" id="157864"/>
    <lineage>
        <taxon>Eukaryota</taxon>
        <taxon>Metazoa</taxon>
        <taxon>Ecdysozoa</taxon>
        <taxon>Nematoda</taxon>
        <taxon>Chromadorea</taxon>
        <taxon>Rhabditida</taxon>
        <taxon>Tylenchina</taxon>
        <taxon>Tylenchomorpha</taxon>
        <taxon>Tylenchoidea</taxon>
        <taxon>Heteroderidae</taxon>
        <taxon>Heteroderinae</taxon>
        <taxon>Heterodera</taxon>
    </lineage>
</organism>
<keyword evidence="2" id="KW-1185">Reference proteome</keyword>
<accession>A0ABD2JYS5</accession>
<protein>
    <submittedName>
        <fullName evidence="1">Uncharacterized protein</fullName>
    </submittedName>
</protein>
<dbReference type="EMBL" id="JBICBT010000879">
    <property type="protein sequence ID" value="KAL3095543.1"/>
    <property type="molecule type" value="Genomic_DNA"/>
</dbReference>
<evidence type="ECO:0000313" key="1">
    <source>
        <dbReference type="EMBL" id="KAL3095543.1"/>
    </source>
</evidence>
<evidence type="ECO:0000313" key="2">
    <source>
        <dbReference type="Proteomes" id="UP001620626"/>
    </source>
</evidence>
<reference evidence="1 2" key="1">
    <citation type="submission" date="2024-10" db="EMBL/GenBank/DDBJ databases">
        <authorList>
            <person name="Kim D."/>
        </authorList>
    </citation>
    <scope>NUCLEOTIDE SEQUENCE [LARGE SCALE GENOMIC DNA]</scope>
    <source>
        <strain evidence="1">BH-2024</strain>
    </source>
</reference>
<proteinExistence type="predicted"/>
<gene>
    <name evidence="1" type="ORF">niasHT_024369</name>
</gene>
<dbReference type="Proteomes" id="UP001620626">
    <property type="component" value="Unassembled WGS sequence"/>
</dbReference>
<sequence>MLAYKVDGLEQNIGTLEKNIGHIGGRLDMLEKNIGLLMKKAGVKEDNQTRKKENEIEWLGEDSAKLSELSDNVELDELRGKINMVDYCSVQWQPLLACSPKCQGVGDDSTM</sequence>
<dbReference type="AlphaFoldDB" id="A0ABD2JYS5"/>
<comment type="caution">
    <text evidence="1">The sequence shown here is derived from an EMBL/GenBank/DDBJ whole genome shotgun (WGS) entry which is preliminary data.</text>
</comment>
<name>A0ABD2JYS5_9BILA</name>